<sequence>MRTSDPLVDPPVYPEISALRGLALIGVTVTGFVVFVATLVTASTFGALPNDWIALVRSAPLRVGGAETPDALRQSAHQLILLMLLSGPVLWLLFLAAHRVVLGFSALRWLGEGRAFRRDLLTALAIVAPPFAGVAVWQITSGAVDPLAGFAAAPFAALAIFLLLPAQTLIEEIVFRGFLQRWLAGITPTTFLVATLIQSSLFGLLHEHWSYAFAVGVITTMLTYRTGNLAAAWAFHLTNNFYVTLVGFGTGAPARIIPEPFDFPIGQAIGLWMIVAVGVVVRLRVGAEAAACLPVGSRRRRASLPG</sequence>
<proteinExistence type="predicted"/>
<feature type="transmembrane region" description="Helical" evidence="1">
    <location>
        <begin position="151"/>
        <end position="170"/>
    </location>
</feature>
<dbReference type="GO" id="GO:0006508">
    <property type="term" value="P:proteolysis"/>
    <property type="evidence" value="ECO:0007669"/>
    <property type="project" value="UniProtKB-KW"/>
</dbReference>
<evidence type="ECO:0000256" key="1">
    <source>
        <dbReference type="SAM" id="Phobius"/>
    </source>
</evidence>
<organism evidence="3 4">
    <name type="scientific">Pelagovum pacificum</name>
    <dbReference type="NCBI Taxonomy" id="2588711"/>
    <lineage>
        <taxon>Bacteria</taxon>
        <taxon>Pseudomonadati</taxon>
        <taxon>Pseudomonadota</taxon>
        <taxon>Alphaproteobacteria</taxon>
        <taxon>Rhodobacterales</taxon>
        <taxon>Paracoccaceae</taxon>
        <taxon>Pelagovum</taxon>
    </lineage>
</organism>
<feature type="transmembrane region" description="Helical" evidence="1">
    <location>
        <begin position="119"/>
        <end position="139"/>
    </location>
</feature>
<dbReference type="InterPro" id="IPR003675">
    <property type="entry name" value="Rce1/LyrA-like_dom"/>
</dbReference>
<evidence type="ECO:0000313" key="4">
    <source>
        <dbReference type="Proteomes" id="UP000314011"/>
    </source>
</evidence>
<comment type="caution">
    <text evidence="3">The sequence shown here is derived from an EMBL/GenBank/DDBJ whole genome shotgun (WGS) entry which is preliminary data.</text>
</comment>
<dbReference type="Proteomes" id="UP000314011">
    <property type="component" value="Unassembled WGS sequence"/>
</dbReference>
<feature type="transmembrane region" description="Helical" evidence="1">
    <location>
        <begin position="208"/>
        <end position="227"/>
    </location>
</feature>
<keyword evidence="3" id="KW-0482">Metalloprotease</keyword>
<accession>A0A5C5GK87</accession>
<feature type="transmembrane region" description="Helical" evidence="1">
    <location>
        <begin position="269"/>
        <end position="293"/>
    </location>
</feature>
<dbReference type="RefSeq" id="WP_140195375.1">
    <property type="nucleotide sequence ID" value="NZ_CP065915.1"/>
</dbReference>
<evidence type="ECO:0000313" key="3">
    <source>
        <dbReference type="EMBL" id="TNY34221.1"/>
    </source>
</evidence>
<feature type="domain" description="CAAX prenyl protease 2/Lysostaphin resistance protein A-like" evidence="2">
    <location>
        <begin position="156"/>
        <end position="241"/>
    </location>
</feature>
<keyword evidence="3" id="KW-0378">Hydrolase</keyword>
<dbReference type="AlphaFoldDB" id="A0A5C5GK87"/>
<dbReference type="GO" id="GO:0008237">
    <property type="term" value="F:metallopeptidase activity"/>
    <property type="evidence" value="ECO:0007669"/>
    <property type="project" value="UniProtKB-KW"/>
</dbReference>
<keyword evidence="1" id="KW-0812">Transmembrane</keyword>
<keyword evidence="1" id="KW-1133">Transmembrane helix</keyword>
<keyword evidence="3" id="KW-0645">Protease</keyword>
<protein>
    <submittedName>
        <fullName evidence="3">CPBP family intramembrane metalloprotease</fullName>
    </submittedName>
</protein>
<feature type="transmembrane region" description="Helical" evidence="1">
    <location>
        <begin position="79"/>
        <end position="107"/>
    </location>
</feature>
<feature type="transmembrane region" description="Helical" evidence="1">
    <location>
        <begin position="239"/>
        <end position="257"/>
    </location>
</feature>
<dbReference type="EMBL" id="VFFF01000001">
    <property type="protein sequence ID" value="TNY34221.1"/>
    <property type="molecule type" value="Genomic_DNA"/>
</dbReference>
<reference evidence="3 4" key="1">
    <citation type="submission" date="2019-06" db="EMBL/GenBank/DDBJ databases">
        <title>Genome of new Rhodobacteraceae sp. SM1903.</title>
        <authorList>
            <person name="Ren X."/>
        </authorList>
    </citation>
    <scope>NUCLEOTIDE SEQUENCE [LARGE SCALE GENOMIC DNA]</scope>
    <source>
        <strain evidence="3 4">SM1903</strain>
    </source>
</reference>
<keyword evidence="1" id="KW-0472">Membrane</keyword>
<dbReference type="OrthoDB" id="7171777at2"/>
<dbReference type="GO" id="GO:0080120">
    <property type="term" value="P:CAAX-box protein maturation"/>
    <property type="evidence" value="ECO:0007669"/>
    <property type="project" value="UniProtKB-ARBA"/>
</dbReference>
<name>A0A5C5GK87_9RHOB</name>
<keyword evidence="4" id="KW-1185">Reference proteome</keyword>
<feature type="transmembrane region" description="Helical" evidence="1">
    <location>
        <begin position="21"/>
        <end position="48"/>
    </location>
</feature>
<dbReference type="Pfam" id="PF02517">
    <property type="entry name" value="Rce1-like"/>
    <property type="match status" value="1"/>
</dbReference>
<feature type="transmembrane region" description="Helical" evidence="1">
    <location>
        <begin position="182"/>
        <end position="202"/>
    </location>
</feature>
<gene>
    <name evidence="3" type="ORF">FHY64_13480</name>
</gene>
<evidence type="ECO:0000259" key="2">
    <source>
        <dbReference type="Pfam" id="PF02517"/>
    </source>
</evidence>
<dbReference type="GO" id="GO:0004175">
    <property type="term" value="F:endopeptidase activity"/>
    <property type="evidence" value="ECO:0007669"/>
    <property type="project" value="UniProtKB-ARBA"/>
</dbReference>